<evidence type="ECO:0008006" key="5">
    <source>
        <dbReference type="Google" id="ProtNLM"/>
    </source>
</evidence>
<evidence type="ECO:0000313" key="4">
    <source>
        <dbReference type="Proteomes" id="UP000315353"/>
    </source>
</evidence>
<dbReference type="EMBL" id="BJNB01000038">
    <property type="protein sequence ID" value="GEB98526.1"/>
    <property type="molecule type" value="Genomic_DNA"/>
</dbReference>
<dbReference type="RefSeq" id="WP_075728934.1">
    <property type="nucleotide sequence ID" value="NZ_BJNB01000038.1"/>
</dbReference>
<evidence type="ECO:0000313" key="1">
    <source>
        <dbReference type="EMBL" id="APT85933.1"/>
    </source>
</evidence>
<evidence type="ECO:0000313" key="3">
    <source>
        <dbReference type="Proteomes" id="UP000185479"/>
    </source>
</evidence>
<evidence type="ECO:0000313" key="2">
    <source>
        <dbReference type="EMBL" id="GEB98526.1"/>
    </source>
</evidence>
<dbReference type="GeneID" id="82879319"/>
<reference evidence="2 4" key="2">
    <citation type="submission" date="2019-06" db="EMBL/GenBank/DDBJ databases">
        <title>Whole genome shotgun sequence of Corynebacterium flavescens NBRC 14136.</title>
        <authorList>
            <person name="Hosoyama A."/>
            <person name="Uohara A."/>
            <person name="Ohji S."/>
            <person name="Ichikawa N."/>
        </authorList>
    </citation>
    <scope>NUCLEOTIDE SEQUENCE [LARGE SCALE GENOMIC DNA]</scope>
    <source>
        <strain evidence="2 4">NBRC 14136</strain>
    </source>
</reference>
<dbReference type="KEGG" id="cfc:CFLV_01095"/>
<dbReference type="AlphaFoldDB" id="A0A1L7CJI0"/>
<protein>
    <recommendedName>
        <fullName evidence="5">VWA domain-containing protein</fullName>
    </recommendedName>
</protein>
<reference evidence="1 3" key="1">
    <citation type="submission" date="2014-08" db="EMBL/GenBank/DDBJ databases">
        <title>Complete genome sequence of Corynebacterium flavescens OJ8(T)(=DSM 20296(T)), isolated from cheese.</title>
        <authorList>
            <person name="Ruckert C."/>
            <person name="Albersmeier A."/>
            <person name="Winkler A."/>
            <person name="Kalinowski J."/>
        </authorList>
    </citation>
    <scope>NUCLEOTIDE SEQUENCE [LARGE SCALE GENOMIC DNA]</scope>
    <source>
        <strain evidence="1 3">OJ8</strain>
    </source>
</reference>
<keyword evidence="3" id="KW-1185">Reference proteome</keyword>
<organism evidence="1 3">
    <name type="scientific">Corynebacterium flavescens</name>
    <dbReference type="NCBI Taxonomy" id="28028"/>
    <lineage>
        <taxon>Bacteria</taxon>
        <taxon>Bacillati</taxon>
        <taxon>Actinomycetota</taxon>
        <taxon>Actinomycetes</taxon>
        <taxon>Mycobacteriales</taxon>
        <taxon>Corynebacteriaceae</taxon>
        <taxon>Corynebacterium</taxon>
    </lineage>
</organism>
<dbReference type="Proteomes" id="UP000185479">
    <property type="component" value="Chromosome"/>
</dbReference>
<dbReference type="EMBL" id="CP009246">
    <property type="protein sequence ID" value="APT85933.1"/>
    <property type="molecule type" value="Genomic_DNA"/>
</dbReference>
<dbReference type="OrthoDB" id="4427402at2"/>
<accession>A0A1L7CJI0</accession>
<name>A0A1L7CJI0_CORFL</name>
<proteinExistence type="predicted"/>
<dbReference type="Proteomes" id="UP000315353">
    <property type="component" value="Unassembled WGS sequence"/>
</dbReference>
<gene>
    <name evidence="2" type="ORF">CFL01nite_20210</name>
    <name evidence="1" type="ORF">CFLV_01095</name>
</gene>
<sequence>MANYALKAGGSRTVPQAPVIFIEVFETGAGGAALELQIEGAGVDATRVDKRRLSVRGIVGSASIVVRPPLGATFGTSSSVQLRVDTGEHQLDFPRVLVDAAEDEGEHLADVVAADGSYRFLAYGSDAGTKYSAEAREVRSTVRREDLEGVALSEFRVIVDSSASMAVNTSRDAIAAIARYIDGLRVGYTARSFSITDGQASSQNTEVPQLEEFVTKIIAAGADRVGSRRWDAQRERTRGADTLTVYVTDGPTSDMFESSAPTAVLITGPIARQERELARKSAGRAPVAFAVIDDEAIAELKQGNATGLAQLSEQVAQLLKEKN</sequence>
<dbReference type="STRING" id="28028.CFLV_01095"/>